<accession>A0A5B8MFB9</accession>
<comment type="similarity">
    <text evidence="1">Belongs to the STK19 family.</text>
</comment>
<dbReference type="PANTHER" id="PTHR15243:SF0">
    <property type="entry name" value="SERINE_THREONINE-PROTEIN KINASE 19"/>
    <property type="match status" value="1"/>
</dbReference>
<feature type="region of interest" description="Disordered" evidence="2">
    <location>
        <begin position="1"/>
        <end position="53"/>
    </location>
</feature>
<keyword evidence="3" id="KW-0418">Kinase</keyword>
<evidence type="ECO:0000313" key="3">
    <source>
        <dbReference type="EMBL" id="QDZ19097.1"/>
    </source>
</evidence>
<evidence type="ECO:0000256" key="1">
    <source>
        <dbReference type="ARBA" id="ARBA00093458"/>
    </source>
</evidence>
<feature type="compositionally biased region" description="Basic and acidic residues" evidence="2">
    <location>
        <begin position="1"/>
        <end position="11"/>
    </location>
</feature>
<reference evidence="3 4" key="1">
    <citation type="submission" date="2018-07" db="EMBL/GenBank/DDBJ databases">
        <title>The complete nuclear genome of the prasinophyte Chloropicon primus (CCMP1205).</title>
        <authorList>
            <person name="Pombert J.-F."/>
            <person name="Otis C."/>
            <person name="Turmel M."/>
            <person name="Lemieux C."/>
        </authorList>
    </citation>
    <scope>NUCLEOTIDE SEQUENCE [LARGE SCALE GENOMIC DNA]</scope>
    <source>
        <strain evidence="3 4">CCMP1205</strain>
    </source>
</reference>
<evidence type="ECO:0000256" key="2">
    <source>
        <dbReference type="SAM" id="MobiDB-lite"/>
    </source>
</evidence>
<dbReference type="EMBL" id="CP031035">
    <property type="protein sequence ID" value="QDZ19097.1"/>
    <property type="molecule type" value="Genomic_DNA"/>
</dbReference>
<dbReference type="AlphaFoldDB" id="A0A5B8MFB9"/>
<keyword evidence="3" id="KW-0808">Transferase</keyword>
<proteinExistence type="inferred from homology"/>
<protein>
    <submittedName>
        <fullName evidence="3">Serine/threonine-protein kinase</fullName>
    </submittedName>
</protein>
<evidence type="ECO:0000313" key="4">
    <source>
        <dbReference type="Proteomes" id="UP000316726"/>
    </source>
</evidence>
<organism evidence="3 4">
    <name type="scientific">Chloropicon primus</name>
    <dbReference type="NCBI Taxonomy" id="1764295"/>
    <lineage>
        <taxon>Eukaryota</taxon>
        <taxon>Viridiplantae</taxon>
        <taxon>Chlorophyta</taxon>
        <taxon>Chloropicophyceae</taxon>
        <taxon>Chloropicales</taxon>
        <taxon>Chloropicaceae</taxon>
        <taxon>Chloropicon</taxon>
    </lineage>
</organism>
<name>A0A5B8MFB9_9CHLO</name>
<dbReference type="Proteomes" id="UP000316726">
    <property type="component" value="Chromosome 2"/>
</dbReference>
<dbReference type="Pfam" id="PF10494">
    <property type="entry name" value="Stk19"/>
    <property type="match status" value="1"/>
</dbReference>
<dbReference type="PANTHER" id="PTHR15243">
    <property type="entry name" value="SERINE/THREONINE-PROTEIN KINASE 19"/>
    <property type="match status" value="1"/>
</dbReference>
<sequence>MESVWDVHGEDASPSSGADDGQGAHRPRPRTAGEYGPLPSTSRGEGGAGSDLDLLASEVPSDTLATVMLLRNRFPASLPMCPLVVASHIYSIVSDRTSVDRQLEELNRNKKIQIIRLASDRVDYGIVLWADYTSLVNSCKEGKGKEWQDLLDWFVNRLVQRVTHCYVDDCELEKELRSFLRARGGDVGLHGDWVKRLVQSGLITRRMSVHGGYWFSVPNLGIFVKSLRAGRKRLAGILKRRKRCEILQWDLEKMKLPKTTLGMQYQLRDAIGSGLFEQIETTCGPLLRLANKTEKL</sequence>
<dbReference type="InterPro" id="IPR018865">
    <property type="entry name" value="STK19-like"/>
</dbReference>
<keyword evidence="4" id="KW-1185">Reference proteome</keyword>
<gene>
    <name evidence="3" type="ORF">A3770_02p16150</name>
</gene>
<dbReference type="STRING" id="1764295.A0A5B8MFB9"/>
<dbReference type="GO" id="GO:0016301">
    <property type="term" value="F:kinase activity"/>
    <property type="evidence" value="ECO:0007669"/>
    <property type="project" value="UniProtKB-KW"/>
</dbReference>
<dbReference type="OrthoDB" id="10261701at2759"/>